<name>A0ABT3HA82_9HYPH</name>
<organism evidence="4 5">
    <name type="scientific">Rhodobium gokarnense</name>
    <dbReference type="NCBI Taxonomy" id="364296"/>
    <lineage>
        <taxon>Bacteria</taxon>
        <taxon>Pseudomonadati</taxon>
        <taxon>Pseudomonadota</taxon>
        <taxon>Alphaproteobacteria</taxon>
        <taxon>Hyphomicrobiales</taxon>
        <taxon>Rhodobiaceae</taxon>
        <taxon>Rhodobium</taxon>
    </lineage>
</organism>
<dbReference type="Proteomes" id="UP001209755">
    <property type="component" value="Unassembled WGS sequence"/>
</dbReference>
<evidence type="ECO:0000313" key="5">
    <source>
        <dbReference type="Proteomes" id="UP001209755"/>
    </source>
</evidence>
<dbReference type="NCBIfam" id="NF008557">
    <property type="entry name" value="PRK11493.1"/>
    <property type="match status" value="1"/>
</dbReference>
<dbReference type="Gene3D" id="3.40.250.10">
    <property type="entry name" value="Rhodanese-like domain"/>
    <property type="match status" value="2"/>
</dbReference>
<comment type="caution">
    <text evidence="4">The sequence shown here is derived from an EMBL/GenBank/DDBJ whole genome shotgun (WGS) entry which is preliminary data.</text>
</comment>
<evidence type="ECO:0000313" key="4">
    <source>
        <dbReference type="EMBL" id="MCW2307303.1"/>
    </source>
</evidence>
<dbReference type="PROSITE" id="PS50206">
    <property type="entry name" value="RHODANESE_3"/>
    <property type="match status" value="2"/>
</dbReference>
<keyword evidence="2" id="KW-0677">Repeat</keyword>
<proteinExistence type="predicted"/>
<protein>
    <submittedName>
        <fullName evidence="4">Thiosulfate/3-mercaptopyruvate sulfurtransferase</fullName>
        <ecNumber evidence="4">2.8.1.1</ecNumber>
        <ecNumber evidence="4">2.8.1.2</ecNumber>
    </submittedName>
</protein>
<dbReference type="PROSITE" id="PS00380">
    <property type="entry name" value="RHODANESE_1"/>
    <property type="match status" value="1"/>
</dbReference>
<sequence>MSASMIDARSRWIVSTDWLAGHLDAPDVVIVDASWYLPTSGRDAAAEYRAEHIPGAVFFDIDAIADTTSSLPHMLPRPEAFSSTMRKMGIGDGQRIVVYDAVGMFSAARVWWTFRLMGVEDVVILDGGLAAWRAEGRPVSDDIPDRPERHFTARFDHGAVRDFSEVQHALAGNSAQVVDLRPAARFNGTEPEPREGLPSGHMPGGISLPMPELLTADGSRMKDADGIRAALAAAGVDLHRPIVSSCGSGVNGAVLNLALEVIGHPHHALFDGSWTEWASAGGEIEDRGPARGAA</sequence>
<accession>A0ABT3HA82</accession>
<gene>
    <name evidence="4" type="ORF">M2319_001634</name>
</gene>
<dbReference type="Pfam" id="PF00581">
    <property type="entry name" value="Rhodanese"/>
    <property type="match status" value="2"/>
</dbReference>
<dbReference type="InterPro" id="IPR045078">
    <property type="entry name" value="TST/MPST-like"/>
</dbReference>
<dbReference type="PANTHER" id="PTHR11364">
    <property type="entry name" value="THIOSULFATE SULFERTANSFERASE"/>
    <property type="match status" value="1"/>
</dbReference>
<dbReference type="EC" id="2.8.1.1" evidence="4"/>
<dbReference type="GO" id="GO:0004792">
    <property type="term" value="F:thiosulfate-cyanide sulfurtransferase activity"/>
    <property type="evidence" value="ECO:0007669"/>
    <property type="project" value="UniProtKB-EC"/>
</dbReference>
<dbReference type="GO" id="GO:0016784">
    <property type="term" value="F:3-mercaptopyruvate sulfurtransferase activity"/>
    <property type="evidence" value="ECO:0007669"/>
    <property type="project" value="UniProtKB-EC"/>
</dbReference>
<dbReference type="EMBL" id="JAOQNS010000004">
    <property type="protein sequence ID" value="MCW2307303.1"/>
    <property type="molecule type" value="Genomic_DNA"/>
</dbReference>
<dbReference type="InterPro" id="IPR036873">
    <property type="entry name" value="Rhodanese-like_dom_sf"/>
</dbReference>
<evidence type="ECO:0000256" key="1">
    <source>
        <dbReference type="ARBA" id="ARBA00022679"/>
    </source>
</evidence>
<evidence type="ECO:0000256" key="2">
    <source>
        <dbReference type="ARBA" id="ARBA00022737"/>
    </source>
</evidence>
<dbReference type="EC" id="2.8.1.2" evidence="4"/>
<feature type="domain" description="Rhodanese" evidence="3">
    <location>
        <begin position="24"/>
        <end position="141"/>
    </location>
</feature>
<dbReference type="CDD" id="cd01448">
    <property type="entry name" value="TST_Repeat_1"/>
    <property type="match status" value="1"/>
</dbReference>
<dbReference type="CDD" id="cd01449">
    <property type="entry name" value="TST_Repeat_2"/>
    <property type="match status" value="1"/>
</dbReference>
<dbReference type="SMART" id="SM00450">
    <property type="entry name" value="RHOD"/>
    <property type="match status" value="2"/>
</dbReference>
<keyword evidence="5" id="KW-1185">Reference proteome</keyword>
<keyword evidence="1 4" id="KW-0808">Transferase</keyword>
<reference evidence="5" key="1">
    <citation type="submission" date="2023-07" db="EMBL/GenBank/DDBJ databases">
        <title>Genome sequencing of Purple Non-Sulfur Bacteria from various extreme environments.</title>
        <authorList>
            <person name="Mayer M."/>
        </authorList>
    </citation>
    <scope>NUCLEOTIDE SEQUENCE [LARGE SCALE GENOMIC DNA]</scope>
    <source>
        <strain evidence="5">DSM 17935</strain>
    </source>
</reference>
<dbReference type="InterPro" id="IPR001763">
    <property type="entry name" value="Rhodanese-like_dom"/>
</dbReference>
<dbReference type="PANTHER" id="PTHR11364:SF27">
    <property type="entry name" value="SULFURTRANSFERASE"/>
    <property type="match status" value="1"/>
</dbReference>
<evidence type="ECO:0000259" key="3">
    <source>
        <dbReference type="PROSITE" id="PS50206"/>
    </source>
</evidence>
<feature type="domain" description="Rhodanese" evidence="3">
    <location>
        <begin position="171"/>
        <end position="286"/>
    </location>
</feature>
<dbReference type="InterPro" id="IPR001307">
    <property type="entry name" value="Thiosulphate_STrfase_CS"/>
</dbReference>
<dbReference type="SUPFAM" id="SSF52821">
    <property type="entry name" value="Rhodanese/Cell cycle control phosphatase"/>
    <property type="match status" value="2"/>
</dbReference>